<evidence type="ECO:0000313" key="3">
    <source>
        <dbReference type="Proteomes" id="UP000223913"/>
    </source>
</evidence>
<dbReference type="Proteomes" id="UP000223913">
    <property type="component" value="Unassembled WGS sequence"/>
</dbReference>
<feature type="transmembrane region" description="Helical" evidence="1">
    <location>
        <begin position="62"/>
        <end position="86"/>
    </location>
</feature>
<sequence length="91" mass="10022">MKSIHIRKFGLAVGLTWALLYLGCMLVMITVGRDGTVLFFNSLLHGIDTAPIIRMDVPFYEFVIGLTQSFVLGWLVGACIAGIYNISLEAK</sequence>
<protein>
    <submittedName>
        <fullName evidence="2">Uncharacterized protein</fullName>
    </submittedName>
</protein>
<gene>
    <name evidence="2" type="ORF">CRP01_35100</name>
</gene>
<dbReference type="InterPro" id="IPR044020">
    <property type="entry name" value="DUF5676"/>
</dbReference>
<organism evidence="2 3">
    <name type="scientific">Flavilitoribacter nigricans (strain ATCC 23147 / DSM 23189 / NBRC 102662 / NCIMB 1420 / SS-2)</name>
    <name type="common">Lewinella nigricans</name>
    <dbReference type="NCBI Taxonomy" id="1122177"/>
    <lineage>
        <taxon>Bacteria</taxon>
        <taxon>Pseudomonadati</taxon>
        <taxon>Bacteroidota</taxon>
        <taxon>Saprospiria</taxon>
        <taxon>Saprospirales</taxon>
        <taxon>Lewinellaceae</taxon>
        <taxon>Flavilitoribacter</taxon>
    </lineage>
</organism>
<dbReference type="RefSeq" id="WP_099154756.1">
    <property type="nucleotide sequence ID" value="NZ_PDUD01000048.1"/>
</dbReference>
<comment type="caution">
    <text evidence="2">The sequence shown here is derived from an EMBL/GenBank/DDBJ whole genome shotgun (WGS) entry which is preliminary data.</text>
</comment>
<feature type="transmembrane region" description="Helical" evidence="1">
    <location>
        <begin position="9"/>
        <end position="31"/>
    </location>
</feature>
<dbReference type="Pfam" id="PF18926">
    <property type="entry name" value="DUF5676"/>
    <property type="match status" value="1"/>
</dbReference>
<keyword evidence="1" id="KW-0472">Membrane</keyword>
<proteinExistence type="predicted"/>
<keyword evidence="1" id="KW-0812">Transmembrane</keyword>
<evidence type="ECO:0000256" key="1">
    <source>
        <dbReference type="SAM" id="Phobius"/>
    </source>
</evidence>
<reference evidence="2 3" key="1">
    <citation type="submission" date="2017-10" db="EMBL/GenBank/DDBJ databases">
        <title>The draft genome sequence of Lewinella nigricans NBRC 102662.</title>
        <authorList>
            <person name="Wang K."/>
        </authorList>
    </citation>
    <scope>NUCLEOTIDE SEQUENCE [LARGE SCALE GENOMIC DNA]</scope>
    <source>
        <strain evidence="2 3">NBRC 102662</strain>
    </source>
</reference>
<keyword evidence="3" id="KW-1185">Reference proteome</keyword>
<dbReference type="EMBL" id="PDUD01000048">
    <property type="protein sequence ID" value="PHN01866.1"/>
    <property type="molecule type" value="Genomic_DNA"/>
</dbReference>
<keyword evidence="1" id="KW-1133">Transmembrane helix</keyword>
<dbReference type="OrthoDB" id="839845at2"/>
<name>A0A2D0N0H7_FLAN2</name>
<evidence type="ECO:0000313" key="2">
    <source>
        <dbReference type="EMBL" id="PHN01866.1"/>
    </source>
</evidence>
<dbReference type="AlphaFoldDB" id="A0A2D0N0H7"/>
<accession>A0A2D0N0H7</accession>